<reference evidence="3 4" key="1">
    <citation type="submission" date="2023-07" db="EMBL/GenBank/DDBJ databases">
        <title>Sorghum-associated microbial communities from plants grown in Nebraska, USA.</title>
        <authorList>
            <person name="Schachtman D."/>
        </authorList>
    </citation>
    <scope>NUCLEOTIDE SEQUENCE [LARGE SCALE GENOMIC DNA]</scope>
    <source>
        <strain evidence="3 4">BE167</strain>
    </source>
</reference>
<dbReference type="Pfam" id="PF01575">
    <property type="entry name" value="MaoC_dehydratas"/>
    <property type="match status" value="1"/>
</dbReference>
<dbReference type="Gene3D" id="3.10.129.10">
    <property type="entry name" value="Hotdog Thioesterase"/>
    <property type="match status" value="1"/>
</dbReference>
<feature type="domain" description="MaoC-like" evidence="2">
    <location>
        <begin position="32"/>
        <end position="133"/>
    </location>
</feature>
<keyword evidence="4" id="KW-1185">Reference proteome</keyword>
<evidence type="ECO:0000259" key="2">
    <source>
        <dbReference type="Pfam" id="PF01575"/>
    </source>
</evidence>
<proteinExistence type="inferred from homology"/>
<dbReference type="PANTHER" id="PTHR43664:SF1">
    <property type="entry name" value="BETA-METHYLMALYL-COA DEHYDRATASE"/>
    <property type="match status" value="1"/>
</dbReference>
<dbReference type="InterPro" id="IPR002539">
    <property type="entry name" value="MaoC-like_dom"/>
</dbReference>
<dbReference type="SUPFAM" id="SSF54637">
    <property type="entry name" value="Thioesterase/thiol ester dehydrase-isomerase"/>
    <property type="match status" value="1"/>
</dbReference>
<evidence type="ECO:0000313" key="3">
    <source>
        <dbReference type="EMBL" id="MDR7085129.1"/>
    </source>
</evidence>
<accession>A0ABU1UIX0</accession>
<protein>
    <submittedName>
        <fullName evidence="3">Acyl dehydratase</fullName>
    </submittedName>
</protein>
<sequence length="164" mass="17969">MHGNDARPASTTLPLPKGRPDHYWEDLVAGDVIRTAGMTITDAHLVQWAGLTGDLVSLHLDETYAATTPFGQRIAHGPLTMSLGLGLMTQTGYFSNVVAWLGLDEVRALAPVFIGDTIHVSATVELARETRKPDQGIWKINYSVLKQDDSTVMTFSSSFIMKRK</sequence>
<comment type="caution">
    <text evidence="3">The sequence shown here is derived from an EMBL/GenBank/DDBJ whole genome shotgun (WGS) entry which is preliminary data.</text>
</comment>
<organism evidence="3 4">
    <name type="scientific">Arthrobacter ginsengisoli</name>
    <dbReference type="NCBI Taxonomy" id="1356565"/>
    <lineage>
        <taxon>Bacteria</taxon>
        <taxon>Bacillati</taxon>
        <taxon>Actinomycetota</taxon>
        <taxon>Actinomycetes</taxon>
        <taxon>Micrococcales</taxon>
        <taxon>Micrococcaceae</taxon>
        <taxon>Arthrobacter</taxon>
    </lineage>
</organism>
<evidence type="ECO:0000313" key="4">
    <source>
        <dbReference type="Proteomes" id="UP001252243"/>
    </source>
</evidence>
<dbReference type="PANTHER" id="PTHR43664">
    <property type="entry name" value="MONOAMINE OXIDASE-RELATED"/>
    <property type="match status" value="1"/>
</dbReference>
<gene>
    <name evidence="3" type="ORF">J2X01_004449</name>
</gene>
<name>A0ABU1UIX0_9MICC</name>
<dbReference type="InterPro" id="IPR029069">
    <property type="entry name" value="HotDog_dom_sf"/>
</dbReference>
<dbReference type="InterPro" id="IPR052342">
    <property type="entry name" value="MCH/BMMD"/>
</dbReference>
<dbReference type="Proteomes" id="UP001252243">
    <property type="component" value="Unassembled WGS sequence"/>
</dbReference>
<dbReference type="RefSeq" id="WP_310062609.1">
    <property type="nucleotide sequence ID" value="NZ_JAVDVQ010000053.1"/>
</dbReference>
<evidence type="ECO:0000256" key="1">
    <source>
        <dbReference type="ARBA" id="ARBA00005254"/>
    </source>
</evidence>
<comment type="similarity">
    <text evidence="1">Belongs to the enoyl-CoA hydratase/isomerase family.</text>
</comment>
<dbReference type="EMBL" id="JAVDVQ010000053">
    <property type="protein sequence ID" value="MDR7085129.1"/>
    <property type="molecule type" value="Genomic_DNA"/>
</dbReference>